<organism evidence="2 3">
    <name type="scientific">Xenorhabdus bovienii</name>
    <name type="common">Xenorhabdus nematophila subsp. bovienii</name>
    <dbReference type="NCBI Taxonomy" id="40576"/>
    <lineage>
        <taxon>Bacteria</taxon>
        <taxon>Pseudomonadati</taxon>
        <taxon>Pseudomonadota</taxon>
        <taxon>Gammaproteobacteria</taxon>
        <taxon>Enterobacterales</taxon>
        <taxon>Morganellaceae</taxon>
        <taxon>Xenorhabdus</taxon>
    </lineage>
</organism>
<dbReference type="InterPro" id="IPR012338">
    <property type="entry name" value="Beta-lactam/transpept-like"/>
</dbReference>
<dbReference type="Pfam" id="PF00144">
    <property type="entry name" value="Beta-lactamase"/>
    <property type="match status" value="1"/>
</dbReference>
<evidence type="ECO:0000259" key="1">
    <source>
        <dbReference type="Pfam" id="PF00144"/>
    </source>
</evidence>
<gene>
    <name evidence="2" type="ORF">KKJ01_01115</name>
</gene>
<proteinExistence type="predicted"/>
<evidence type="ECO:0000313" key="3">
    <source>
        <dbReference type="Proteomes" id="UP001222434"/>
    </source>
</evidence>
<evidence type="ECO:0000313" key="2">
    <source>
        <dbReference type="EMBL" id="MDE1476880.1"/>
    </source>
</evidence>
<reference evidence="2" key="1">
    <citation type="submission" date="2021-08" db="EMBL/GenBank/DDBJ databases">
        <authorList>
            <person name="Papudeshi B."/>
            <person name="Bashey-Visser F."/>
        </authorList>
    </citation>
    <scope>NUCLEOTIDE SEQUENCE</scope>
    <source>
        <strain evidence="2">MC_266_E_2016</strain>
    </source>
</reference>
<reference evidence="2" key="2">
    <citation type="journal article" date="2022" name="J. Evol. Biol.">
        <title>Pre- and post-association barriers to host switching in sympatric mutualists.</title>
        <authorList>
            <person name="Dinges Z.M."/>
            <person name="Phillips R.K."/>
            <person name="Lively C.M."/>
            <person name="Bashey F."/>
        </authorList>
    </citation>
    <scope>NUCLEOTIDE SEQUENCE</scope>
    <source>
        <strain evidence="2">MC_266_E_2016</strain>
    </source>
</reference>
<sequence length="354" mass="39716">MTSFFSEVALQQALECWQRAAPCLGSNVSVMDAKGNYWHGASGYVRPDTNERLQPLRMCYVYSITKVFTAIRILQLVDEGKLKLDEKVSVYLGELGLSANITLRQLLNHTSGIPDYTSLVEYDPAVRRHPGQPWTFEETLSLCCGKKADFLPGEGWAYSNTGYMLLARLIEITTGQSYSQTITERIIEPLGLHNTRVATEIDKGLLTPGYSRKLNDDERLEDITPIYHPGWCQTGLLASTTEDISRLLITLFNDEFINKLHLNEMCEAVSIKRSAGSFYCSPCYGLGLMIDPDWGNAGLYGHGGEGPGFNTWALYIPDKNGYWRVITVFCNTSMVGQPVHLVKDLLQVFRHHLT</sequence>
<name>A0AAJ1J3N2_XENBV</name>
<dbReference type="SUPFAM" id="SSF56601">
    <property type="entry name" value="beta-lactamase/transpeptidase-like"/>
    <property type="match status" value="1"/>
</dbReference>
<dbReference type="PANTHER" id="PTHR46825">
    <property type="entry name" value="D-ALANYL-D-ALANINE-CARBOXYPEPTIDASE/ENDOPEPTIDASE AMPH"/>
    <property type="match status" value="1"/>
</dbReference>
<dbReference type="Proteomes" id="UP001222434">
    <property type="component" value="Unassembled WGS sequence"/>
</dbReference>
<dbReference type="EMBL" id="JAILSO010000002">
    <property type="protein sequence ID" value="MDE1476880.1"/>
    <property type="molecule type" value="Genomic_DNA"/>
</dbReference>
<accession>A0AAJ1J3N2</accession>
<dbReference type="Gene3D" id="3.40.710.10">
    <property type="entry name" value="DD-peptidase/beta-lactamase superfamily"/>
    <property type="match status" value="1"/>
</dbReference>
<dbReference type="PANTHER" id="PTHR46825:SF7">
    <property type="entry name" value="D-ALANYL-D-ALANINE CARBOXYPEPTIDASE"/>
    <property type="match status" value="1"/>
</dbReference>
<dbReference type="InterPro" id="IPR001466">
    <property type="entry name" value="Beta-lactam-related"/>
</dbReference>
<dbReference type="AlphaFoldDB" id="A0AAJ1J3N2"/>
<protein>
    <submittedName>
        <fullName evidence="2">Beta-lactamase family protein</fullName>
    </submittedName>
</protein>
<dbReference type="InterPro" id="IPR050491">
    <property type="entry name" value="AmpC-like"/>
</dbReference>
<feature type="domain" description="Beta-lactamase-related" evidence="1">
    <location>
        <begin position="28"/>
        <end position="331"/>
    </location>
</feature>
<dbReference type="RefSeq" id="WP_274711363.1">
    <property type="nucleotide sequence ID" value="NZ_JAILSM010000013.1"/>
</dbReference>
<comment type="caution">
    <text evidence="2">The sequence shown here is derived from an EMBL/GenBank/DDBJ whole genome shotgun (WGS) entry which is preliminary data.</text>
</comment>